<dbReference type="GO" id="GO:0046872">
    <property type="term" value="F:metal ion binding"/>
    <property type="evidence" value="ECO:0007669"/>
    <property type="project" value="UniProtKB-KW"/>
</dbReference>
<dbReference type="InterPro" id="IPR000994">
    <property type="entry name" value="Pept_M24"/>
</dbReference>
<dbReference type="EMBL" id="SGBD01000004">
    <property type="protein sequence ID" value="RZD14038.1"/>
    <property type="molecule type" value="Genomic_DNA"/>
</dbReference>
<keyword evidence="2" id="KW-0378">Hydrolase</keyword>
<organism evidence="5 6">
    <name type="scientific">Candidatus Acidulodesulfobacterium ferriphilum</name>
    <dbReference type="NCBI Taxonomy" id="2597223"/>
    <lineage>
        <taxon>Bacteria</taxon>
        <taxon>Deltaproteobacteria</taxon>
        <taxon>Candidatus Acidulodesulfobacterales</taxon>
        <taxon>Candidatus Acidulodesulfobacterium</taxon>
    </lineage>
</organism>
<dbReference type="SUPFAM" id="SSF55920">
    <property type="entry name" value="Creatinase/aminopeptidase"/>
    <property type="match status" value="1"/>
</dbReference>
<sequence>MLNIQDLIFPINNKKASGFLIKNSSNIFYITFYSGEGYLYVSESGKITLYVDGRYAQRAKKEVRKAEDGGRSKDFNINIIGVKEIYKDIAADITKKFIDSNNGNRYKPAVLFESPYFTYEEFLSFKKAFKHSVKLIPSHNALLKIRSLKDKNELSYIKKAVSIAEDSVLNSLREALDSGLEFSEQGIVAEYKKRLINNNSKESFETIVLSDKNSSMPHGAPSGKPVDRNGILLFDFGAECNGYKSDETVTLHFGKPDKKFSDVYGAVYSAQQLAISKIKPGVKFKDLDKAARDYIEKRGYGKYFTHSLGHGVGLDIHEYPYVYNKNADTVKEGMVFTVEPGVYLEGEFGVRIEDMCYVERDGAQVITNIKKKSFYVKDILQ</sequence>
<dbReference type="InterPro" id="IPR000587">
    <property type="entry name" value="Creatinase_N"/>
</dbReference>
<evidence type="ECO:0000259" key="3">
    <source>
        <dbReference type="Pfam" id="PF00557"/>
    </source>
</evidence>
<dbReference type="PRINTS" id="PR00599">
    <property type="entry name" value="MAPEPTIDASE"/>
</dbReference>
<gene>
    <name evidence="5" type="ORF">EVJ47_07330</name>
</gene>
<dbReference type="InterPro" id="IPR050659">
    <property type="entry name" value="Peptidase_M24B"/>
</dbReference>
<dbReference type="Pfam" id="PF01321">
    <property type="entry name" value="Creatinase_N"/>
    <property type="match status" value="1"/>
</dbReference>
<dbReference type="PANTHER" id="PTHR46112:SF3">
    <property type="entry name" value="AMINOPEPTIDASE YPDF"/>
    <property type="match status" value="1"/>
</dbReference>
<dbReference type="Proteomes" id="UP000320813">
    <property type="component" value="Unassembled WGS sequence"/>
</dbReference>
<dbReference type="InterPro" id="IPR001714">
    <property type="entry name" value="Pept_M24_MAP"/>
</dbReference>
<feature type="domain" description="Creatinase N-terminal" evidence="4">
    <location>
        <begin position="12"/>
        <end position="147"/>
    </location>
</feature>
<reference evidence="5 6" key="1">
    <citation type="submission" date="2019-01" db="EMBL/GenBank/DDBJ databases">
        <title>Insights into ecological role of a new deltaproteobacterial order Candidatus Sinidesulfobacterales (Sva0485) by metagenomics and metatranscriptomics.</title>
        <authorList>
            <person name="Tan S."/>
            <person name="Liu J."/>
            <person name="Fang Y."/>
            <person name="Hedlund B.P."/>
            <person name="Lian Z.H."/>
            <person name="Huang L.Y."/>
            <person name="Li J.T."/>
            <person name="Huang L.N."/>
            <person name="Li W.J."/>
            <person name="Jiang H.C."/>
            <person name="Dong H.L."/>
            <person name="Shu W.S."/>
        </authorList>
    </citation>
    <scope>NUCLEOTIDE SEQUENCE [LARGE SCALE GENOMIC DNA]</scope>
    <source>
        <strain evidence="5">AP3</strain>
    </source>
</reference>
<keyword evidence="5" id="KW-0031">Aminopeptidase</keyword>
<dbReference type="InterPro" id="IPR001131">
    <property type="entry name" value="Peptidase_M24B_aminopep-P_CS"/>
</dbReference>
<evidence type="ECO:0000259" key="4">
    <source>
        <dbReference type="Pfam" id="PF01321"/>
    </source>
</evidence>
<dbReference type="InterPro" id="IPR029149">
    <property type="entry name" value="Creatin/AminoP/Spt16_N"/>
</dbReference>
<accession>A0A519B9Z7</accession>
<dbReference type="PANTHER" id="PTHR46112">
    <property type="entry name" value="AMINOPEPTIDASE"/>
    <property type="match status" value="1"/>
</dbReference>
<dbReference type="PROSITE" id="PS00491">
    <property type="entry name" value="PROLINE_PEPTIDASE"/>
    <property type="match status" value="1"/>
</dbReference>
<evidence type="ECO:0000256" key="2">
    <source>
        <dbReference type="ARBA" id="ARBA00022801"/>
    </source>
</evidence>
<dbReference type="GO" id="GO:0008235">
    <property type="term" value="F:metalloexopeptidase activity"/>
    <property type="evidence" value="ECO:0007669"/>
    <property type="project" value="UniProtKB-ARBA"/>
</dbReference>
<dbReference type="Pfam" id="PF00557">
    <property type="entry name" value="Peptidase_M24"/>
    <property type="match status" value="1"/>
</dbReference>
<feature type="domain" description="Peptidase M24" evidence="3">
    <location>
        <begin position="157"/>
        <end position="359"/>
    </location>
</feature>
<keyword evidence="5" id="KW-0645">Protease</keyword>
<dbReference type="InterPro" id="IPR036005">
    <property type="entry name" value="Creatinase/aminopeptidase-like"/>
</dbReference>
<evidence type="ECO:0000313" key="5">
    <source>
        <dbReference type="EMBL" id="RZD14038.1"/>
    </source>
</evidence>
<dbReference type="Gene3D" id="3.90.230.10">
    <property type="entry name" value="Creatinase/methionine aminopeptidase superfamily"/>
    <property type="match status" value="1"/>
</dbReference>
<keyword evidence="1" id="KW-0479">Metal-binding</keyword>
<proteinExistence type="predicted"/>
<dbReference type="SUPFAM" id="SSF53092">
    <property type="entry name" value="Creatinase/prolidase N-terminal domain"/>
    <property type="match status" value="1"/>
</dbReference>
<dbReference type="Gene3D" id="3.40.350.10">
    <property type="entry name" value="Creatinase/prolidase N-terminal domain"/>
    <property type="match status" value="1"/>
</dbReference>
<protein>
    <submittedName>
        <fullName evidence="5">Aminopeptidase P family protein</fullName>
    </submittedName>
</protein>
<dbReference type="AlphaFoldDB" id="A0A519B9Z7"/>
<dbReference type="GO" id="GO:0004177">
    <property type="term" value="F:aminopeptidase activity"/>
    <property type="evidence" value="ECO:0007669"/>
    <property type="project" value="UniProtKB-KW"/>
</dbReference>
<evidence type="ECO:0000313" key="6">
    <source>
        <dbReference type="Proteomes" id="UP000320813"/>
    </source>
</evidence>
<name>A0A519B9Z7_9DELT</name>
<comment type="caution">
    <text evidence="5">The sequence shown here is derived from an EMBL/GenBank/DDBJ whole genome shotgun (WGS) entry which is preliminary data.</text>
</comment>
<evidence type="ECO:0000256" key="1">
    <source>
        <dbReference type="ARBA" id="ARBA00022723"/>
    </source>
</evidence>